<dbReference type="Pfam" id="PF00023">
    <property type="entry name" value="Ank"/>
    <property type="match status" value="1"/>
</dbReference>
<comment type="caution">
    <text evidence="4">The sequence shown here is derived from an EMBL/GenBank/DDBJ whole genome shotgun (WGS) entry which is preliminary data.</text>
</comment>
<accession>A0AAN6RGL6</accession>
<evidence type="ECO:0000256" key="2">
    <source>
        <dbReference type="ARBA" id="ARBA00023043"/>
    </source>
</evidence>
<feature type="repeat" description="ANK" evidence="3">
    <location>
        <begin position="349"/>
        <end position="381"/>
    </location>
</feature>
<evidence type="ECO:0008006" key="6">
    <source>
        <dbReference type="Google" id="ProtNLM"/>
    </source>
</evidence>
<dbReference type="SMART" id="SM00248">
    <property type="entry name" value="ANK"/>
    <property type="match status" value="4"/>
</dbReference>
<evidence type="ECO:0000313" key="4">
    <source>
        <dbReference type="EMBL" id="KAK3208656.1"/>
    </source>
</evidence>
<evidence type="ECO:0000256" key="3">
    <source>
        <dbReference type="PROSITE-ProRule" id="PRU00023"/>
    </source>
</evidence>
<dbReference type="InterPro" id="IPR002110">
    <property type="entry name" value="Ankyrin_rpt"/>
</dbReference>
<evidence type="ECO:0000256" key="1">
    <source>
        <dbReference type="ARBA" id="ARBA00022737"/>
    </source>
</evidence>
<sequence>MDIAGATMSGISLALQLHDKFKNSTKVFHELRKELRSFQHLQRIASTSSQEHSEMLVIQTGCYDVIYDIQKLLVKYDRDTLDLRQQLRWSFEDVEQLRERLTRHTSMLGACASLILLRRRNNNGQPVSSNLPLSSAPPTSGSQDDVRMYIQETLQRSSSSSHQIDSDELIDTMVSIWSSLQRSSSEGAVFVSQPSSSVTSFNQSAVMRDSVSYTSISTSSSSRSTRSRRTVSSLLTVIDPKHYITKFMASVKIGDTDKLDKLQAHVTEAVLDEALLMVTKEPSIECDRTRMARYLLQAGASRLHTDPEENGRTLVIWAIIMAQKTLVRLFLDEKDAISLELLDKRDLGHNLSPLIWAIRLGRNEIADYLVDRGADLEIGDWVLQRTPLHWAAMVGNCHAASLLLGRDPILVDLPDVNGSTPVAFAYPLVVSALKCGRGDLARLFIEKNAPVDSNDPQCDPILLVAAKNAQYDIVQLILERKNARAQTTPSEHHPNTP</sequence>
<name>A0AAN6RGL6_9PLEO</name>
<dbReference type="SUPFAM" id="SSF48403">
    <property type="entry name" value="Ankyrin repeat"/>
    <property type="match status" value="1"/>
</dbReference>
<organism evidence="4 5">
    <name type="scientific">Pseudopithomyces chartarum</name>
    <dbReference type="NCBI Taxonomy" id="1892770"/>
    <lineage>
        <taxon>Eukaryota</taxon>
        <taxon>Fungi</taxon>
        <taxon>Dikarya</taxon>
        <taxon>Ascomycota</taxon>
        <taxon>Pezizomycotina</taxon>
        <taxon>Dothideomycetes</taxon>
        <taxon>Pleosporomycetidae</taxon>
        <taxon>Pleosporales</taxon>
        <taxon>Massarineae</taxon>
        <taxon>Didymosphaeriaceae</taxon>
        <taxon>Pseudopithomyces</taxon>
    </lineage>
</organism>
<keyword evidence="1" id="KW-0677">Repeat</keyword>
<dbReference type="EMBL" id="WVTA01000007">
    <property type="protein sequence ID" value="KAK3208656.1"/>
    <property type="molecule type" value="Genomic_DNA"/>
</dbReference>
<keyword evidence="2 3" id="KW-0040">ANK repeat</keyword>
<dbReference type="PANTHER" id="PTHR24198">
    <property type="entry name" value="ANKYRIN REPEAT AND PROTEIN KINASE DOMAIN-CONTAINING PROTEIN"/>
    <property type="match status" value="1"/>
</dbReference>
<dbReference type="Proteomes" id="UP001280581">
    <property type="component" value="Unassembled WGS sequence"/>
</dbReference>
<proteinExistence type="predicted"/>
<dbReference type="PROSITE" id="PS50088">
    <property type="entry name" value="ANK_REPEAT"/>
    <property type="match status" value="1"/>
</dbReference>
<dbReference type="PROSITE" id="PS50297">
    <property type="entry name" value="ANK_REP_REGION"/>
    <property type="match status" value="1"/>
</dbReference>
<evidence type="ECO:0000313" key="5">
    <source>
        <dbReference type="Proteomes" id="UP001280581"/>
    </source>
</evidence>
<protein>
    <recommendedName>
        <fullName evidence="6">Ankyrin</fullName>
    </recommendedName>
</protein>
<dbReference type="Gene3D" id="1.25.40.20">
    <property type="entry name" value="Ankyrin repeat-containing domain"/>
    <property type="match status" value="2"/>
</dbReference>
<reference evidence="4 5" key="1">
    <citation type="submission" date="2021-02" db="EMBL/GenBank/DDBJ databases">
        <title>Genome assembly of Pseudopithomyces chartarum.</title>
        <authorList>
            <person name="Jauregui R."/>
            <person name="Singh J."/>
            <person name="Voisey C."/>
        </authorList>
    </citation>
    <scope>NUCLEOTIDE SEQUENCE [LARGE SCALE GENOMIC DNA]</scope>
    <source>
        <strain evidence="4 5">AGR01</strain>
    </source>
</reference>
<dbReference type="PANTHER" id="PTHR24198:SF165">
    <property type="entry name" value="ANKYRIN REPEAT-CONTAINING PROTEIN-RELATED"/>
    <property type="match status" value="1"/>
</dbReference>
<dbReference type="AlphaFoldDB" id="A0AAN6RGL6"/>
<gene>
    <name evidence="4" type="ORF">GRF29_77g1500558</name>
</gene>
<dbReference type="InterPro" id="IPR036770">
    <property type="entry name" value="Ankyrin_rpt-contain_sf"/>
</dbReference>
<dbReference type="Pfam" id="PF12796">
    <property type="entry name" value="Ank_2"/>
    <property type="match status" value="1"/>
</dbReference>
<keyword evidence="5" id="KW-1185">Reference proteome</keyword>